<sequence length="79" mass="9634">MDVKLFYRTQRDLASAVNRIIDDYWDEKITEEEMINCIKIFYENNPNKFVKENKFTTIIQQQCGKRRLEIVKRILNVDF</sequence>
<accession>A0A7X8GZZ7</accession>
<organism evidence="1 2">
    <name type="scientific">Globicatella sulfidifaciens</name>
    <dbReference type="NCBI Taxonomy" id="136093"/>
    <lineage>
        <taxon>Bacteria</taxon>
        <taxon>Bacillati</taxon>
        <taxon>Bacillota</taxon>
        <taxon>Bacilli</taxon>
        <taxon>Lactobacillales</taxon>
        <taxon>Aerococcaceae</taxon>
        <taxon>Globicatella</taxon>
    </lineage>
</organism>
<dbReference type="NCBIfam" id="TIGR04540">
    <property type="entry name" value="CLB_0814_fam"/>
    <property type="match status" value="1"/>
</dbReference>
<proteinExistence type="predicted"/>
<gene>
    <name evidence="1" type="ORF">GX355_05030</name>
</gene>
<dbReference type="Proteomes" id="UP000541058">
    <property type="component" value="Unassembled WGS sequence"/>
</dbReference>
<comment type="caution">
    <text evidence="1">The sequence shown here is derived from an EMBL/GenBank/DDBJ whole genome shotgun (WGS) entry which is preliminary data.</text>
</comment>
<dbReference type="InterPro" id="IPR030902">
    <property type="entry name" value="CLB_0814_fam"/>
</dbReference>
<evidence type="ECO:0000313" key="2">
    <source>
        <dbReference type="Proteomes" id="UP000541058"/>
    </source>
</evidence>
<protein>
    <submittedName>
        <fullName evidence="1">TIGR04540 family protein</fullName>
    </submittedName>
</protein>
<dbReference type="EMBL" id="JAAYSM010000154">
    <property type="protein sequence ID" value="NLJ18208.1"/>
    <property type="molecule type" value="Genomic_DNA"/>
</dbReference>
<dbReference type="RefSeq" id="WP_276647684.1">
    <property type="nucleotide sequence ID" value="NZ_JAAYSM010000154.1"/>
</dbReference>
<name>A0A7X8GZZ7_9LACT</name>
<reference evidence="1 2" key="1">
    <citation type="journal article" date="2020" name="Biotechnol. Biofuels">
        <title>New insights from the biogas microbiome by comprehensive genome-resolved metagenomics of nearly 1600 species originating from multiple anaerobic digesters.</title>
        <authorList>
            <person name="Campanaro S."/>
            <person name="Treu L."/>
            <person name="Rodriguez-R L.M."/>
            <person name="Kovalovszki A."/>
            <person name="Ziels R.M."/>
            <person name="Maus I."/>
            <person name="Zhu X."/>
            <person name="Kougias P.G."/>
            <person name="Basile A."/>
            <person name="Luo G."/>
            <person name="Schluter A."/>
            <person name="Konstantinidis K.T."/>
            <person name="Angelidaki I."/>
        </authorList>
    </citation>
    <scope>NUCLEOTIDE SEQUENCE [LARGE SCALE GENOMIC DNA]</scope>
    <source>
        <strain evidence="1">AS23ysBPME_34</strain>
    </source>
</reference>
<evidence type="ECO:0000313" key="1">
    <source>
        <dbReference type="EMBL" id="NLJ18208.1"/>
    </source>
</evidence>
<dbReference type="AlphaFoldDB" id="A0A7X8GZZ7"/>